<dbReference type="AlphaFoldDB" id="A0A9W8CLL2"/>
<dbReference type="PANTHER" id="PTHR44140">
    <property type="entry name" value="LD25575P"/>
    <property type="match status" value="1"/>
</dbReference>
<comment type="subcellular location">
    <subcellularLocation>
        <location evidence="1">Endoplasmic reticulum</location>
    </subcellularLocation>
</comment>
<reference evidence="8" key="1">
    <citation type="submission" date="2022-07" db="EMBL/GenBank/DDBJ databases">
        <title>Phylogenomic reconstructions and comparative analyses of Kickxellomycotina fungi.</title>
        <authorList>
            <person name="Reynolds N.K."/>
            <person name="Stajich J.E."/>
            <person name="Barry K."/>
            <person name="Grigoriev I.V."/>
            <person name="Crous P."/>
            <person name="Smith M.E."/>
        </authorList>
    </citation>
    <scope>NUCLEOTIDE SEQUENCE</scope>
    <source>
        <strain evidence="8">NBRC 105413</strain>
    </source>
</reference>
<dbReference type="CDD" id="cd06257">
    <property type="entry name" value="DnaJ"/>
    <property type="match status" value="1"/>
</dbReference>
<dbReference type="GO" id="GO:0051787">
    <property type="term" value="F:misfolded protein binding"/>
    <property type="evidence" value="ECO:0007669"/>
    <property type="project" value="TreeGrafter"/>
</dbReference>
<dbReference type="Pfam" id="PF14559">
    <property type="entry name" value="TPR_19"/>
    <property type="match status" value="1"/>
</dbReference>
<feature type="repeat" description="TPR" evidence="4">
    <location>
        <begin position="63"/>
        <end position="96"/>
    </location>
</feature>
<evidence type="ECO:0000256" key="5">
    <source>
        <dbReference type="SAM" id="MobiDB-lite"/>
    </source>
</evidence>
<dbReference type="InterPro" id="IPR011990">
    <property type="entry name" value="TPR-like_helical_dom_sf"/>
</dbReference>
<feature type="region of interest" description="Disordered" evidence="5">
    <location>
        <begin position="518"/>
        <end position="543"/>
    </location>
</feature>
<dbReference type="GO" id="GO:0034975">
    <property type="term" value="P:protein folding in endoplasmic reticulum"/>
    <property type="evidence" value="ECO:0007669"/>
    <property type="project" value="TreeGrafter"/>
</dbReference>
<accession>A0A9W8CLL2</accession>
<feature type="signal peptide" evidence="6">
    <location>
        <begin position="1"/>
        <end position="24"/>
    </location>
</feature>
<feature type="repeat" description="TPR" evidence="4">
    <location>
        <begin position="29"/>
        <end position="62"/>
    </location>
</feature>
<feature type="region of interest" description="Disordered" evidence="5">
    <location>
        <begin position="477"/>
        <end position="497"/>
    </location>
</feature>
<evidence type="ECO:0000256" key="6">
    <source>
        <dbReference type="SAM" id="SignalP"/>
    </source>
</evidence>
<evidence type="ECO:0000256" key="3">
    <source>
        <dbReference type="ARBA" id="ARBA00022824"/>
    </source>
</evidence>
<keyword evidence="9" id="KW-1185">Reference proteome</keyword>
<organism evidence="8 9">
    <name type="scientific">Coemansia asiatica</name>
    <dbReference type="NCBI Taxonomy" id="1052880"/>
    <lineage>
        <taxon>Eukaryota</taxon>
        <taxon>Fungi</taxon>
        <taxon>Fungi incertae sedis</taxon>
        <taxon>Zoopagomycota</taxon>
        <taxon>Kickxellomycotina</taxon>
        <taxon>Kickxellomycetes</taxon>
        <taxon>Kickxellales</taxon>
        <taxon>Kickxellaceae</taxon>
        <taxon>Coemansia</taxon>
    </lineage>
</organism>
<keyword evidence="2 6" id="KW-0732">Signal</keyword>
<evidence type="ECO:0000313" key="9">
    <source>
        <dbReference type="Proteomes" id="UP001145021"/>
    </source>
</evidence>
<dbReference type="SUPFAM" id="SSF48452">
    <property type="entry name" value="TPR-like"/>
    <property type="match status" value="1"/>
</dbReference>
<dbReference type="SUPFAM" id="SSF46565">
    <property type="entry name" value="Chaperone J-domain"/>
    <property type="match status" value="1"/>
</dbReference>
<dbReference type="Proteomes" id="UP001145021">
    <property type="component" value="Unassembled WGS sequence"/>
</dbReference>
<dbReference type="SMART" id="SM00028">
    <property type="entry name" value="TPR"/>
    <property type="match status" value="6"/>
</dbReference>
<dbReference type="InterPro" id="IPR001623">
    <property type="entry name" value="DnaJ_domain"/>
</dbReference>
<dbReference type="InterPro" id="IPR036869">
    <property type="entry name" value="J_dom_sf"/>
</dbReference>
<dbReference type="InterPro" id="IPR051727">
    <property type="entry name" value="DnaJ_C3_Co-chaperones"/>
</dbReference>
<dbReference type="Pfam" id="PF13432">
    <property type="entry name" value="TPR_16"/>
    <property type="match status" value="1"/>
</dbReference>
<evidence type="ECO:0000256" key="1">
    <source>
        <dbReference type="ARBA" id="ARBA00004240"/>
    </source>
</evidence>
<feature type="chain" id="PRO_5040883940" description="J domain-containing protein" evidence="6">
    <location>
        <begin position="25"/>
        <end position="543"/>
    </location>
</feature>
<dbReference type="Gene3D" id="1.10.287.110">
    <property type="entry name" value="DnaJ domain"/>
    <property type="match status" value="1"/>
</dbReference>
<proteinExistence type="predicted"/>
<keyword evidence="4" id="KW-0802">TPR repeat</keyword>
<dbReference type="PANTHER" id="PTHR44140:SF2">
    <property type="entry name" value="LD25575P"/>
    <property type="match status" value="1"/>
</dbReference>
<dbReference type="GO" id="GO:0005783">
    <property type="term" value="C:endoplasmic reticulum"/>
    <property type="evidence" value="ECO:0007669"/>
    <property type="project" value="UniProtKB-SubCell"/>
</dbReference>
<evidence type="ECO:0000259" key="7">
    <source>
        <dbReference type="PROSITE" id="PS50076"/>
    </source>
</evidence>
<dbReference type="Gene3D" id="1.25.40.10">
    <property type="entry name" value="Tetratricopeptide repeat domain"/>
    <property type="match status" value="1"/>
</dbReference>
<dbReference type="GO" id="GO:0051087">
    <property type="term" value="F:protein-folding chaperone binding"/>
    <property type="evidence" value="ECO:0007669"/>
    <property type="project" value="TreeGrafter"/>
</dbReference>
<evidence type="ECO:0000313" key="8">
    <source>
        <dbReference type="EMBL" id="KAJ1646780.1"/>
    </source>
</evidence>
<keyword evidence="3" id="KW-0256">Endoplasmic reticulum</keyword>
<feature type="domain" description="J" evidence="7">
    <location>
        <begin position="414"/>
        <end position="482"/>
    </location>
</feature>
<dbReference type="SMART" id="SM00271">
    <property type="entry name" value="DnaJ"/>
    <property type="match status" value="1"/>
</dbReference>
<evidence type="ECO:0000256" key="2">
    <source>
        <dbReference type="ARBA" id="ARBA00022729"/>
    </source>
</evidence>
<evidence type="ECO:0000256" key="4">
    <source>
        <dbReference type="PROSITE-ProRule" id="PRU00339"/>
    </source>
</evidence>
<dbReference type="PROSITE" id="PS50076">
    <property type="entry name" value="DNAJ_2"/>
    <property type="match status" value="1"/>
</dbReference>
<dbReference type="Pfam" id="PF00226">
    <property type="entry name" value="DnaJ"/>
    <property type="match status" value="1"/>
</dbReference>
<gene>
    <name evidence="8" type="ORF">LPJ64_001771</name>
</gene>
<protein>
    <recommendedName>
        <fullName evidence="7">J domain-containing protein</fullName>
    </recommendedName>
</protein>
<dbReference type="EMBL" id="JANBOH010000049">
    <property type="protein sequence ID" value="KAJ1646780.1"/>
    <property type="molecule type" value="Genomic_DNA"/>
</dbReference>
<name>A0A9W8CLL2_9FUNG</name>
<dbReference type="InterPro" id="IPR019734">
    <property type="entry name" value="TPR_rpt"/>
</dbReference>
<dbReference type="PRINTS" id="PR00625">
    <property type="entry name" value="JDOMAIN"/>
</dbReference>
<dbReference type="PROSITE" id="PS50005">
    <property type="entry name" value="TPR"/>
    <property type="match status" value="2"/>
</dbReference>
<comment type="caution">
    <text evidence="8">The sequence shown here is derived from an EMBL/GenBank/DDBJ whole genome shotgun (WGS) entry which is preliminary data.</text>
</comment>
<sequence length="543" mass="59834">MRCNLLLAHTVVLALLALATTISAEQRTTKEYLEEANRLLLQGDLQEAMKNYDTAIAKDPQNYLTYFNRATTLLSLSKHASAVRDFSRAIELKPDFEQAYFYRARIYLKEGNYSGAEDDLGMIAKSGSKDLAKKSSELKHKVSAAREMSKKAEQALLEKKYSECSSAATKAIRASPLSAAALKTRALCRIAEGDVEGASADLGRLVRIRSDDLETLNMLADLHFLALNEPDRGMENVRACLKSDPDNKRCKATYMRLRGVQRKIAKVESDRSKRKWNACNRAVAPLNGKDGLLAEVDSMYAEFIVAAEIPAGIPSRLATQLAGIACEGFANTKKWEKALSYCARVLDADPDNADALGNQFDAQLETDRLDHAQATLAKLESIAAGGSGMDMGQQKMHERRAKLENLRRLAARKDYYKILDVAKDATSAEIKKAYRKLAHQWHPDRYRGDLPKEEVEKKMADINLAYEVLMDDEKRASYDRGFDPNDPSSGAGPAGPGGFNGFGGHPFMFRQGAAGGKPVFFQQQGSGGQQFSFQFGGPGGFPF</sequence>
<feature type="compositionally biased region" description="Low complexity" evidence="5">
    <location>
        <begin position="520"/>
        <end position="535"/>
    </location>
</feature>